<proteinExistence type="predicted"/>
<evidence type="ECO:0000259" key="1">
    <source>
        <dbReference type="Pfam" id="PF19843"/>
    </source>
</evidence>
<sequence>MPVLPEVAKTETKEGLEAFAKYWFQLLSYGYETGDTKPVSALTSPACTMCERAKQVQQGWHQEGRWLVGGRVTTPSVNTTFVVAPDGNYQVAVQVSQEALSYYNADKSLDSTDPKPADSGSLMLVVFREGSWFVQTVEPIVG</sequence>
<dbReference type="Pfam" id="PF19843">
    <property type="entry name" value="DUF6318"/>
    <property type="match status" value="1"/>
</dbReference>
<protein>
    <recommendedName>
        <fullName evidence="1">DUF6318 domain-containing protein</fullName>
    </recommendedName>
</protein>
<accession>A0ABT9UMK5</accession>
<name>A0ABT9UMK5_9MICC</name>
<evidence type="ECO:0000313" key="3">
    <source>
        <dbReference type="Proteomes" id="UP001226389"/>
    </source>
</evidence>
<dbReference type="EMBL" id="JAUSSY010000012">
    <property type="protein sequence ID" value="MDQ0120188.1"/>
    <property type="molecule type" value="Genomic_DNA"/>
</dbReference>
<gene>
    <name evidence="2" type="ORF">J2T22_003384</name>
</gene>
<reference evidence="2 3" key="1">
    <citation type="submission" date="2023-07" db="EMBL/GenBank/DDBJ databases">
        <title>Sorghum-associated microbial communities from plants grown in Nebraska, USA.</title>
        <authorList>
            <person name="Schachtman D."/>
        </authorList>
    </citation>
    <scope>NUCLEOTIDE SEQUENCE [LARGE SCALE GENOMIC DNA]</scope>
    <source>
        <strain evidence="2 3">DS994</strain>
    </source>
</reference>
<organism evidence="2 3">
    <name type="scientific">Pseudarthrobacter defluvii</name>
    <dbReference type="NCBI Taxonomy" id="410837"/>
    <lineage>
        <taxon>Bacteria</taxon>
        <taxon>Bacillati</taxon>
        <taxon>Actinomycetota</taxon>
        <taxon>Actinomycetes</taxon>
        <taxon>Micrococcales</taxon>
        <taxon>Micrococcaceae</taxon>
        <taxon>Pseudarthrobacter</taxon>
    </lineage>
</organism>
<dbReference type="Proteomes" id="UP001226389">
    <property type="component" value="Unassembled WGS sequence"/>
</dbReference>
<feature type="domain" description="DUF6318" evidence="1">
    <location>
        <begin position="1"/>
        <end position="137"/>
    </location>
</feature>
<comment type="caution">
    <text evidence="2">The sequence shown here is derived from an EMBL/GenBank/DDBJ whole genome shotgun (WGS) entry which is preliminary data.</text>
</comment>
<evidence type="ECO:0000313" key="2">
    <source>
        <dbReference type="EMBL" id="MDQ0120188.1"/>
    </source>
</evidence>
<keyword evidence="3" id="KW-1185">Reference proteome</keyword>
<dbReference type="InterPro" id="IPR046281">
    <property type="entry name" value="DUF6318"/>
</dbReference>